<protein>
    <submittedName>
        <fullName evidence="2">Saccharopine dehydrogenase family protein</fullName>
    </submittedName>
</protein>
<gene>
    <name evidence="2" type="ORF">ACFQMG_22620</name>
</gene>
<sequence length="414" mass="42792">MAAPRPYDLVLFGATGFTGGLTAEYLARAVPPGCRWALAGRDAARLAAVRDGLTAIDPGCADLPLLVADAADADALREVAASARVVISTVGPYIRHGEPLVAACAEAGTDYVDLTGEPEFVDRMYLRHHAAAVASGARLVHACGFDSVPHDLGVLFTVEELLRRTGRPAGRVSVEGFVRAGGTISGGTFASALTAFSRPRAMARAARERRAAEPRPAGRRTVAAPGLPGWSRTAHAWRVPLPTIDPQVVARSAAALERYGPDFTYRHFAAVKRLPIALAGVAAAAALAVAAQLPVARKALAGLRPAGQGPAAEQRARSWFTVRFVATGADGRVCTEVSGGDPGYTETSVMLAESALCLAFDDLPATAGQVTTAAAMGPALIERLVAAGIRFTVLAGPPSAAPGPRRTAGSKTER</sequence>
<dbReference type="PANTHER" id="PTHR12286">
    <property type="entry name" value="SACCHAROPINE DEHYDROGENASE-LIKE OXIDOREDUCTASE"/>
    <property type="match status" value="1"/>
</dbReference>
<dbReference type="SUPFAM" id="SSF51735">
    <property type="entry name" value="NAD(P)-binding Rossmann-fold domains"/>
    <property type="match status" value="1"/>
</dbReference>
<keyword evidence="3" id="KW-1185">Reference proteome</keyword>
<reference evidence="3" key="1">
    <citation type="journal article" date="2019" name="Int. J. Syst. Evol. Microbiol.">
        <title>The Global Catalogue of Microorganisms (GCM) 10K type strain sequencing project: providing services to taxonomists for standard genome sequencing and annotation.</title>
        <authorList>
            <consortium name="The Broad Institute Genomics Platform"/>
            <consortium name="The Broad Institute Genome Sequencing Center for Infectious Disease"/>
            <person name="Wu L."/>
            <person name="Ma J."/>
        </authorList>
    </citation>
    <scope>NUCLEOTIDE SEQUENCE [LARGE SCALE GENOMIC DNA]</scope>
    <source>
        <strain evidence="3">CGMCC 1.12859</strain>
    </source>
</reference>
<proteinExistence type="predicted"/>
<name>A0ABW2FYR2_9ACTN</name>
<dbReference type="InterPro" id="IPR005097">
    <property type="entry name" value="Sacchrp_dh_NADP-bd"/>
</dbReference>
<dbReference type="Pfam" id="PF03435">
    <property type="entry name" value="Sacchrp_dh_NADP"/>
    <property type="match status" value="1"/>
</dbReference>
<evidence type="ECO:0000313" key="2">
    <source>
        <dbReference type="EMBL" id="MFC7182345.1"/>
    </source>
</evidence>
<dbReference type="InterPro" id="IPR051276">
    <property type="entry name" value="Saccharopine_DH-like_oxidrdct"/>
</dbReference>
<dbReference type="Gene3D" id="3.40.50.720">
    <property type="entry name" value="NAD(P)-binding Rossmann-like Domain"/>
    <property type="match status" value="1"/>
</dbReference>
<dbReference type="RefSeq" id="WP_345708577.1">
    <property type="nucleotide sequence ID" value="NZ_BAABKV010000001.1"/>
</dbReference>
<dbReference type="Proteomes" id="UP001596435">
    <property type="component" value="Unassembled WGS sequence"/>
</dbReference>
<comment type="caution">
    <text evidence="2">The sequence shown here is derived from an EMBL/GenBank/DDBJ whole genome shotgun (WGS) entry which is preliminary data.</text>
</comment>
<evidence type="ECO:0000313" key="3">
    <source>
        <dbReference type="Proteomes" id="UP001596435"/>
    </source>
</evidence>
<dbReference type="EMBL" id="JBHTAJ010000045">
    <property type="protein sequence ID" value="MFC7182345.1"/>
    <property type="molecule type" value="Genomic_DNA"/>
</dbReference>
<organism evidence="2 3">
    <name type="scientific">Kitasatospora paranensis</name>
    <dbReference type="NCBI Taxonomy" id="258053"/>
    <lineage>
        <taxon>Bacteria</taxon>
        <taxon>Bacillati</taxon>
        <taxon>Actinomycetota</taxon>
        <taxon>Actinomycetes</taxon>
        <taxon>Kitasatosporales</taxon>
        <taxon>Streptomycetaceae</taxon>
        <taxon>Kitasatospora</taxon>
    </lineage>
</organism>
<dbReference type="PANTHER" id="PTHR12286:SF5">
    <property type="entry name" value="SACCHAROPINE DEHYDROGENASE-LIKE OXIDOREDUCTASE"/>
    <property type="match status" value="1"/>
</dbReference>
<feature type="domain" description="Saccharopine dehydrogenase NADP binding" evidence="1">
    <location>
        <begin position="10"/>
        <end position="137"/>
    </location>
</feature>
<evidence type="ECO:0000259" key="1">
    <source>
        <dbReference type="Pfam" id="PF03435"/>
    </source>
</evidence>
<accession>A0ABW2FYR2</accession>
<dbReference type="InterPro" id="IPR036291">
    <property type="entry name" value="NAD(P)-bd_dom_sf"/>
</dbReference>